<keyword evidence="5 10" id="KW-0460">Magnesium</keyword>
<dbReference type="InterPro" id="IPR029001">
    <property type="entry name" value="ITPase-like_fam"/>
</dbReference>
<organism evidence="12">
    <name type="scientific">Thermococcus litoralis</name>
    <dbReference type="NCBI Taxonomy" id="2265"/>
    <lineage>
        <taxon>Archaea</taxon>
        <taxon>Methanobacteriati</taxon>
        <taxon>Methanobacteriota</taxon>
        <taxon>Thermococci</taxon>
        <taxon>Thermococcales</taxon>
        <taxon>Thermococcaceae</taxon>
        <taxon>Thermococcus</taxon>
    </lineage>
</organism>
<evidence type="ECO:0000313" key="12">
    <source>
        <dbReference type="EMBL" id="HDD31048.1"/>
    </source>
</evidence>
<comment type="caution">
    <text evidence="10">Lacks conserved residue(s) required for the propagation of feature annotation.</text>
</comment>
<evidence type="ECO:0000256" key="3">
    <source>
        <dbReference type="ARBA" id="ARBA00022741"/>
    </source>
</evidence>
<comment type="similarity">
    <text evidence="10">Belongs to the YjjX NTPase family.</text>
</comment>
<reference evidence="12" key="1">
    <citation type="journal article" date="2020" name="mSystems">
        <title>Genome- and Community-Level Interaction Insights into Carbon Utilization and Element Cycling Functions of Hydrothermarchaeota in Hydrothermal Sediment.</title>
        <authorList>
            <person name="Zhou Z."/>
            <person name="Liu Y."/>
            <person name="Xu W."/>
            <person name="Pan J."/>
            <person name="Luo Z.H."/>
            <person name="Li M."/>
        </authorList>
    </citation>
    <scope>NUCLEOTIDE SEQUENCE [LARGE SCALE GENOMIC DNA]</scope>
    <source>
        <strain evidence="12">HyVt-151</strain>
    </source>
</reference>
<dbReference type="InterPro" id="IPR002786">
    <property type="entry name" value="Non_canon_purine_NTPase"/>
</dbReference>
<comment type="function">
    <text evidence="10">Phosphatase that hydrolyzes non-canonical purine nucleotides such as XTP and ITP to their respective diphosphate derivatives. Probably excludes non-canonical purines from DNA/RNA precursor pool, thus preventing their incorporation into DNA/RNA and avoiding chromosomal lesions.</text>
</comment>
<dbReference type="AlphaFoldDB" id="A0A7C0TYH1"/>
<comment type="catalytic activity">
    <reaction evidence="9 10">
        <text>XTP + H2O = XDP + phosphate + H(+)</text>
        <dbReference type="Rhea" id="RHEA:28406"/>
        <dbReference type="ChEBI" id="CHEBI:15377"/>
        <dbReference type="ChEBI" id="CHEBI:15378"/>
        <dbReference type="ChEBI" id="CHEBI:43474"/>
        <dbReference type="ChEBI" id="CHEBI:59884"/>
        <dbReference type="ChEBI" id="CHEBI:61314"/>
        <dbReference type="EC" id="3.6.1.73"/>
    </reaction>
</comment>
<evidence type="ECO:0000256" key="4">
    <source>
        <dbReference type="ARBA" id="ARBA00022801"/>
    </source>
</evidence>
<name>A0A7C0TYH1_THELI</name>
<protein>
    <recommendedName>
        <fullName evidence="10">Probable inosine/xanthosine triphosphatase</fullName>
        <shortName evidence="10">ITPase/XTPase</shortName>
        <ecNumber evidence="10">3.6.1.73</ecNumber>
    </recommendedName>
    <alternativeName>
        <fullName evidence="10">Non-canonical purine NTP phosphatase</fullName>
    </alternativeName>
    <alternativeName>
        <fullName evidence="10">Non-standard purine NTP phosphatase</fullName>
    </alternativeName>
    <alternativeName>
        <fullName evidence="10">Nucleoside-triphosphate phosphatase</fullName>
        <shortName evidence="10">NTPase</shortName>
    </alternativeName>
</protein>
<evidence type="ECO:0000256" key="7">
    <source>
        <dbReference type="ARBA" id="ARBA00023211"/>
    </source>
</evidence>
<dbReference type="SUPFAM" id="SSF52972">
    <property type="entry name" value="ITPase-like"/>
    <property type="match status" value="1"/>
</dbReference>
<feature type="binding site" evidence="10">
    <location>
        <begin position="7"/>
        <end position="12"/>
    </location>
    <ligand>
        <name>substrate</name>
    </ligand>
</feature>
<comment type="cofactor">
    <cofactor evidence="10">
        <name>Mg(2+)</name>
        <dbReference type="ChEBI" id="CHEBI:18420"/>
    </cofactor>
    <cofactor evidence="10">
        <name>Mn(2+)</name>
        <dbReference type="ChEBI" id="CHEBI:29035"/>
    </cofactor>
    <text evidence="10">Binds 1 divalent metal cation per subunit; can use either Mg(2+) or Mn(2+).</text>
</comment>
<dbReference type="GO" id="GO:0009117">
    <property type="term" value="P:nucleotide metabolic process"/>
    <property type="evidence" value="ECO:0007669"/>
    <property type="project" value="UniProtKB-KW"/>
</dbReference>
<dbReference type="Proteomes" id="UP000886210">
    <property type="component" value="Unassembled WGS sequence"/>
</dbReference>
<evidence type="ECO:0000256" key="5">
    <source>
        <dbReference type="ARBA" id="ARBA00022842"/>
    </source>
</evidence>
<dbReference type="GO" id="GO:0103023">
    <property type="term" value="F:ITPase activity"/>
    <property type="evidence" value="ECO:0007669"/>
    <property type="project" value="UniProtKB-EC"/>
</dbReference>
<keyword evidence="7 10" id="KW-0464">Manganese</keyword>
<comment type="subunit">
    <text evidence="10">Homodimer.</text>
</comment>
<dbReference type="FunFam" id="3.90.950.10:FF:000002">
    <property type="entry name" value="Inosine/xanthosine triphosphatase"/>
    <property type="match status" value="1"/>
</dbReference>
<comment type="catalytic activity">
    <reaction evidence="8 10">
        <text>ITP + H2O = IDP + phosphate + H(+)</text>
        <dbReference type="Rhea" id="RHEA:28330"/>
        <dbReference type="ChEBI" id="CHEBI:15377"/>
        <dbReference type="ChEBI" id="CHEBI:15378"/>
        <dbReference type="ChEBI" id="CHEBI:43474"/>
        <dbReference type="ChEBI" id="CHEBI:58280"/>
        <dbReference type="ChEBI" id="CHEBI:61402"/>
        <dbReference type="EC" id="3.6.1.73"/>
    </reaction>
</comment>
<feature type="domain" description="Non-canonical purine NTP phosphatase/PRRC1" evidence="11">
    <location>
        <begin position="6"/>
        <end position="171"/>
    </location>
</feature>
<dbReference type="GO" id="GO:0006772">
    <property type="term" value="P:thiamine metabolic process"/>
    <property type="evidence" value="ECO:0007669"/>
    <property type="project" value="TreeGrafter"/>
</dbReference>
<feature type="binding site" evidence="10">
    <location>
        <position position="35"/>
    </location>
    <ligand>
        <name>Mg(2+)</name>
        <dbReference type="ChEBI" id="CHEBI:18420"/>
    </ligand>
</feature>
<evidence type="ECO:0000259" key="11">
    <source>
        <dbReference type="Pfam" id="PF01931"/>
    </source>
</evidence>
<dbReference type="GO" id="GO:0046872">
    <property type="term" value="F:metal ion binding"/>
    <property type="evidence" value="ECO:0007669"/>
    <property type="project" value="UniProtKB-KW"/>
</dbReference>
<dbReference type="NCBIfam" id="NF003039">
    <property type="entry name" value="PRK03941.1"/>
    <property type="match status" value="1"/>
</dbReference>
<gene>
    <name evidence="12" type="primary">yjjX</name>
    <name evidence="12" type="ORF">ENF72_00265</name>
</gene>
<evidence type="ECO:0000256" key="9">
    <source>
        <dbReference type="ARBA" id="ARBA00048781"/>
    </source>
</evidence>
<comment type="caution">
    <text evidence="12">The sequence shown here is derived from an EMBL/GenBank/DDBJ whole genome shotgun (WGS) entry which is preliminary data.</text>
</comment>
<evidence type="ECO:0000256" key="2">
    <source>
        <dbReference type="ARBA" id="ARBA00022723"/>
    </source>
</evidence>
<dbReference type="InterPro" id="IPR050299">
    <property type="entry name" value="YjjX_NTPase"/>
</dbReference>
<evidence type="ECO:0000256" key="1">
    <source>
        <dbReference type="ARBA" id="ARBA00001936"/>
    </source>
</evidence>
<dbReference type="Gene3D" id="3.90.950.10">
    <property type="match status" value="1"/>
</dbReference>
<evidence type="ECO:0000256" key="8">
    <source>
        <dbReference type="ARBA" id="ARBA00048174"/>
    </source>
</evidence>
<dbReference type="GO" id="GO:0000166">
    <property type="term" value="F:nucleotide binding"/>
    <property type="evidence" value="ECO:0007669"/>
    <property type="project" value="UniProtKB-KW"/>
</dbReference>
<dbReference type="PANTHER" id="PTHR34699:SF2">
    <property type="entry name" value="NON-CANONICAL PURINE NTP PHOSPHATASE_PRRC1 DOMAIN-CONTAINING PROTEIN"/>
    <property type="match status" value="1"/>
</dbReference>
<evidence type="ECO:0000256" key="6">
    <source>
        <dbReference type="ARBA" id="ARBA00023080"/>
    </source>
</evidence>
<comment type="cofactor">
    <cofactor evidence="1">
        <name>Mn(2+)</name>
        <dbReference type="ChEBI" id="CHEBI:29035"/>
    </cofactor>
</comment>
<keyword evidence="3 10" id="KW-0547">Nucleotide-binding</keyword>
<dbReference type="EC" id="3.6.1.73" evidence="10"/>
<dbReference type="NCBIfam" id="TIGR00258">
    <property type="entry name" value="inosine/xanthosine triphosphatase"/>
    <property type="match status" value="1"/>
</dbReference>
<dbReference type="PANTHER" id="PTHR34699">
    <property type="match status" value="1"/>
</dbReference>
<sequence length="180" mass="19130">MRIAVGSTNPTKVKAVEAVMRKIYGDVDVFGVEVDSGVPDQPVGMEEIVQGAINRAKMALEKTSADLGVGIEAGIYSFPQTLTGYLDIQVCAIASPDGIITVGHGPGFEYPPIVIERILNEGVEAGIAMGGFVNDLELKKKIGAIGVLSKGLLTRSKLNEIAVLMAMIPRLNQELFFGEK</sequence>
<dbReference type="InterPro" id="IPR026533">
    <property type="entry name" value="NTPase/PRRC1"/>
</dbReference>
<dbReference type="EMBL" id="DQYG01000013">
    <property type="protein sequence ID" value="HDD31048.1"/>
    <property type="molecule type" value="Genomic_DNA"/>
</dbReference>
<keyword evidence="4 10" id="KW-0378">Hydrolase</keyword>
<proteinExistence type="inferred from homology"/>
<keyword evidence="2 10" id="KW-0479">Metal-binding</keyword>
<dbReference type="HAMAP" id="MF_00648">
    <property type="entry name" value="Non_canon_purine_NTPase_YjjX"/>
    <property type="match status" value="1"/>
</dbReference>
<dbReference type="Pfam" id="PF01931">
    <property type="entry name" value="NTPase_I-T"/>
    <property type="match status" value="1"/>
</dbReference>
<accession>A0A7C0TYH1</accession>
<keyword evidence="6 10" id="KW-0546">Nucleotide metabolism</keyword>
<evidence type="ECO:0000256" key="10">
    <source>
        <dbReference type="HAMAP-Rule" id="MF_00648"/>
    </source>
</evidence>